<reference evidence="2" key="1">
    <citation type="submission" date="2019-01" db="EMBL/GenBank/DDBJ databases">
        <authorList>
            <consortium name="Genoscope - CEA"/>
            <person name="William W."/>
        </authorList>
    </citation>
    <scope>NUCLEOTIDE SEQUENCE</scope>
    <source>
        <strain evidence="2">CR-1</strain>
    </source>
</reference>
<organism evidence="2">
    <name type="scientific">uncultured Desulfobacteraceae bacterium</name>
    <dbReference type="NCBI Taxonomy" id="218296"/>
    <lineage>
        <taxon>Bacteria</taxon>
        <taxon>Pseudomonadati</taxon>
        <taxon>Thermodesulfobacteriota</taxon>
        <taxon>Desulfobacteria</taxon>
        <taxon>Desulfobacterales</taxon>
        <taxon>Desulfobacteraceae</taxon>
        <taxon>environmental samples</taxon>
    </lineage>
</organism>
<dbReference type="InterPro" id="IPR004291">
    <property type="entry name" value="Transposase_IS66_central"/>
</dbReference>
<sequence>MPVPYFHLEKINLRCRVKKYRLNPEKSQKRSLEKRFDEIFTRKTGFASLDLALKRLWRNKSELLLVLKRPDIPLHNNLSERDIREYVKKRKISGSTRSASGRRCRDTFTSLKKTCRKLDISFWDFLKDRLESRNKYPPLAEIVKFRMTCSSA</sequence>
<evidence type="ECO:0000313" key="2">
    <source>
        <dbReference type="EMBL" id="VEN74869.1"/>
    </source>
</evidence>
<proteinExistence type="predicted"/>
<gene>
    <name evidence="2" type="ORF">EPICR_50148</name>
</gene>
<feature type="domain" description="Transposase IS66 central" evidence="1">
    <location>
        <begin position="18"/>
        <end position="101"/>
    </location>
</feature>
<dbReference type="Pfam" id="PF03050">
    <property type="entry name" value="DDE_Tnp_IS66"/>
    <property type="match status" value="1"/>
</dbReference>
<dbReference type="InterPro" id="IPR052344">
    <property type="entry name" value="Transposase-related"/>
</dbReference>
<dbReference type="PANTHER" id="PTHR33678">
    <property type="entry name" value="BLL1576 PROTEIN"/>
    <property type="match status" value="1"/>
</dbReference>
<dbReference type="EMBL" id="CAACVI010000045">
    <property type="protein sequence ID" value="VEN74869.1"/>
    <property type="molecule type" value="Genomic_DNA"/>
</dbReference>
<dbReference type="AlphaFoldDB" id="A0A484HHW8"/>
<accession>A0A484HHW8</accession>
<evidence type="ECO:0000259" key="1">
    <source>
        <dbReference type="Pfam" id="PF03050"/>
    </source>
</evidence>
<protein>
    <recommendedName>
        <fullName evidence="1">Transposase IS66 central domain-containing protein</fullName>
    </recommendedName>
</protein>
<dbReference type="PANTHER" id="PTHR33678:SF1">
    <property type="entry name" value="BLL1576 PROTEIN"/>
    <property type="match status" value="1"/>
</dbReference>
<name>A0A484HHW8_9BACT</name>